<dbReference type="GO" id="GO:0071555">
    <property type="term" value="P:cell wall organization"/>
    <property type="evidence" value="ECO:0007669"/>
    <property type="project" value="InterPro"/>
</dbReference>
<evidence type="ECO:0000256" key="5">
    <source>
        <dbReference type="ARBA" id="ARBA00022764"/>
    </source>
</evidence>
<evidence type="ECO:0000256" key="1">
    <source>
        <dbReference type="ARBA" id="ARBA00004418"/>
    </source>
</evidence>
<comment type="similarity">
    <text evidence="2 8">Belongs to the periplasmic pilus chaperone family.</text>
</comment>
<evidence type="ECO:0000256" key="4">
    <source>
        <dbReference type="ARBA" id="ARBA00022729"/>
    </source>
</evidence>
<keyword evidence="6 8" id="KW-0143">Chaperone</keyword>
<organism evidence="12 13">
    <name type="scientific">Chimaeribacter coloradensis</name>
    <dbReference type="NCBI Taxonomy" id="2060068"/>
    <lineage>
        <taxon>Bacteria</taxon>
        <taxon>Pseudomonadati</taxon>
        <taxon>Pseudomonadota</taxon>
        <taxon>Gammaproteobacteria</taxon>
        <taxon>Enterobacterales</taxon>
        <taxon>Yersiniaceae</taxon>
        <taxon>Chimaeribacter</taxon>
    </lineage>
</organism>
<reference evidence="12 13" key="1">
    <citation type="submission" date="2017-12" db="EMBL/GenBank/DDBJ databases">
        <title>Characterization of six clinical isolates of Enterochimera gen. nov., a novel genus of the Yersiniaciae family and the three species Enterochimera arupensis sp. nov., Enterochimera coloradensis sp. nov, and Enterochimera californica sp. nov.</title>
        <authorList>
            <person name="Rossi A."/>
            <person name="Fisher M."/>
        </authorList>
    </citation>
    <scope>NUCLEOTIDE SEQUENCE [LARGE SCALE GENOMIC DNA]</scope>
    <source>
        <strain evidence="13">2016-Iso4</strain>
    </source>
</reference>
<name>A0A2N5EBE7_9GAMM</name>
<protein>
    <submittedName>
        <fullName evidence="12">Fimbrial chaperone</fullName>
    </submittedName>
</protein>
<evidence type="ECO:0000313" key="12">
    <source>
        <dbReference type="EMBL" id="PLR39424.1"/>
    </source>
</evidence>
<dbReference type="Gene3D" id="2.60.40.10">
    <property type="entry name" value="Immunoglobulins"/>
    <property type="match status" value="2"/>
</dbReference>
<gene>
    <name evidence="12" type="ORF">CYR32_04215</name>
</gene>
<dbReference type="AlphaFoldDB" id="A0A2N5EBE7"/>
<evidence type="ECO:0000256" key="3">
    <source>
        <dbReference type="ARBA" id="ARBA00022558"/>
    </source>
</evidence>
<dbReference type="PANTHER" id="PTHR30251:SF2">
    <property type="entry name" value="FIMBRIAL CHAPERONE YADV-RELATED"/>
    <property type="match status" value="1"/>
</dbReference>
<dbReference type="FunFam" id="2.60.40.10:FF:000458">
    <property type="entry name" value="Molecular chaperone FimC"/>
    <property type="match status" value="1"/>
</dbReference>
<dbReference type="Pfam" id="PF02753">
    <property type="entry name" value="PapD_C"/>
    <property type="match status" value="1"/>
</dbReference>
<evidence type="ECO:0000259" key="10">
    <source>
        <dbReference type="Pfam" id="PF00345"/>
    </source>
</evidence>
<feature type="chain" id="PRO_5014801425" evidence="9">
    <location>
        <begin position="28"/>
        <end position="244"/>
    </location>
</feature>
<dbReference type="RefSeq" id="WP_101822865.1">
    <property type="nucleotide sequence ID" value="NZ_PJZH01000002.1"/>
</dbReference>
<keyword evidence="13" id="KW-1185">Reference proteome</keyword>
<dbReference type="InterPro" id="IPR016147">
    <property type="entry name" value="Pili_assmbl_chaperone_N"/>
</dbReference>
<evidence type="ECO:0000256" key="7">
    <source>
        <dbReference type="ARBA" id="ARBA00023319"/>
    </source>
</evidence>
<evidence type="ECO:0000313" key="13">
    <source>
        <dbReference type="Proteomes" id="UP000234503"/>
    </source>
</evidence>
<dbReference type="InterPro" id="IPR050643">
    <property type="entry name" value="Periplasmic_pilus_chap"/>
</dbReference>
<dbReference type="GO" id="GO:0030288">
    <property type="term" value="C:outer membrane-bounded periplasmic space"/>
    <property type="evidence" value="ECO:0007669"/>
    <property type="project" value="InterPro"/>
</dbReference>
<evidence type="ECO:0000256" key="9">
    <source>
        <dbReference type="SAM" id="SignalP"/>
    </source>
</evidence>
<dbReference type="EMBL" id="PJZH01000002">
    <property type="protein sequence ID" value="PLR39424.1"/>
    <property type="molecule type" value="Genomic_DNA"/>
</dbReference>
<feature type="domain" description="Pili assembly chaperone C-terminal" evidence="11">
    <location>
        <begin position="176"/>
        <end position="237"/>
    </location>
</feature>
<dbReference type="InterPro" id="IPR016148">
    <property type="entry name" value="Pili_assmbl_chaperone_C"/>
</dbReference>
<dbReference type="InterPro" id="IPR001829">
    <property type="entry name" value="Pili_assmbl_chaperone_bac"/>
</dbReference>
<keyword evidence="3" id="KW-1029">Fimbrium biogenesis</keyword>
<dbReference type="PANTHER" id="PTHR30251">
    <property type="entry name" value="PILUS ASSEMBLY CHAPERONE"/>
    <property type="match status" value="1"/>
</dbReference>
<dbReference type="Pfam" id="PF00345">
    <property type="entry name" value="PapD_N"/>
    <property type="match status" value="1"/>
</dbReference>
<dbReference type="InterPro" id="IPR008962">
    <property type="entry name" value="PapD-like_sf"/>
</dbReference>
<dbReference type="SUPFAM" id="SSF49354">
    <property type="entry name" value="PapD-like"/>
    <property type="match status" value="1"/>
</dbReference>
<dbReference type="NCBIfam" id="NF007398">
    <property type="entry name" value="PRK09926.1"/>
    <property type="match status" value="1"/>
</dbReference>
<evidence type="ECO:0000256" key="6">
    <source>
        <dbReference type="ARBA" id="ARBA00023186"/>
    </source>
</evidence>
<feature type="signal peptide" evidence="9">
    <location>
        <begin position="1"/>
        <end position="27"/>
    </location>
</feature>
<dbReference type="InterPro" id="IPR036316">
    <property type="entry name" value="Pili_assmbl_chap_C_dom_sf"/>
</dbReference>
<dbReference type="PROSITE" id="PS00635">
    <property type="entry name" value="PILI_CHAPERONE"/>
    <property type="match status" value="1"/>
</dbReference>
<sequence>MFSFTSTPAARSLLFAATLTASYSAQADIVLSSTRVVYAQSAKNVTVNLTNKGNNPLLAQVWLDDGREDANPQTLKLPFVVTPPVSRLDPGKGQTVRITYLGQPVAQDRETLYWFNVLEVPPKPSADDKQSLLQLAFRTRIKLFFRPEGLKGSAASAAQGLKWSLENSNGKVKATIRNDSPYYVVLHSGDVVQNGKTYPLDLAQVAPFSSISADVKGLTAPGKGVVKFNTINDFGGLNQYESPL</sequence>
<dbReference type="PRINTS" id="PR00969">
    <property type="entry name" value="CHAPERONPILI"/>
</dbReference>
<keyword evidence="4 9" id="KW-0732">Signal</keyword>
<dbReference type="SUPFAM" id="SSF49584">
    <property type="entry name" value="Periplasmic chaperone C-domain"/>
    <property type="match status" value="1"/>
</dbReference>
<keyword evidence="7" id="KW-0393">Immunoglobulin domain</keyword>
<dbReference type="Proteomes" id="UP000234503">
    <property type="component" value="Unassembled WGS sequence"/>
</dbReference>
<dbReference type="InterPro" id="IPR018046">
    <property type="entry name" value="Pili_assmbl_chaperone_CS"/>
</dbReference>
<comment type="subcellular location">
    <subcellularLocation>
        <location evidence="1 8">Periplasm</location>
    </subcellularLocation>
</comment>
<evidence type="ECO:0000256" key="2">
    <source>
        <dbReference type="ARBA" id="ARBA00007399"/>
    </source>
</evidence>
<dbReference type="InterPro" id="IPR013783">
    <property type="entry name" value="Ig-like_fold"/>
</dbReference>
<accession>A0A2N5EBE7</accession>
<comment type="caution">
    <text evidence="12">The sequence shown here is derived from an EMBL/GenBank/DDBJ whole genome shotgun (WGS) entry which is preliminary data.</text>
</comment>
<keyword evidence="5" id="KW-0574">Periplasm</keyword>
<dbReference type="OrthoDB" id="9131059at2"/>
<proteinExistence type="inferred from homology"/>
<evidence type="ECO:0000256" key="8">
    <source>
        <dbReference type="RuleBase" id="RU003918"/>
    </source>
</evidence>
<feature type="domain" description="Pili assembly chaperone N-terminal" evidence="10">
    <location>
        <begin position="29"/>
        <end position="151"/>
    </location>
</feature>
<evidence type="ECO:0000259" key="11">
    <source>
        <dbReference type="Pfam" id="PF02753"/>
    </source>
</evidence>